<name>A0A6J4VGW6_9BACT</name>
<reference evidence="2" key="1">
    <citation type="submission" date="2020-02" db="EMBL/GenBank/DDBJ databases">
        <authorList>
            <person name="Meier V. D."/>
        </authorList>
    </citation>
    <scope>NUCLEOTIDE SEQUENCE</scope>
    <source>
        <strain evidence="2">AVDCRST_MAG49</strain>
    </source>
</reference>
<evidence type="ECO:0000313" key="2">
    <source>
        <dbReference type="EMBL" id="CAA9576968.1"/>
    </source>
</evidence>
<gene>
    <name evidence="2" type="ORF">AVDCRST_MAG49-4307</name>
</gene>
<accession>A0A6J4VGW6</accession>
<dbReference type="EMBL" id="CADCWG010000310">
    <property type="protein sequence ID" value="CAA9576968.1"/>
    <property type="molecule type" value="Genomic_DNA"/>
</dbReference>
<feature type="region of interest" description="Disordered" evidence="1">
    <location>
        <begin position="1"/>
        <end position="78"/>
    </location>
</feature>
<protein>
    <submittedName>
        <fullName evidence="2">Uncharacterized protein</fullName>
    </submittedName>
</protein>
<organism evidence="2">
    <name type="scientific">uncultured Thermomicrobiales bacterium</name>
    <dbReference type="NCBI Taxonomy" id="1645740"/>
    <lineage>
        <taxon>Bacteria</taxon>
        <taxon>Pseudomonadati</taxon>
        <taxon>Thermomicrobiota</taxon>
        <taxon>Thermomicrobia</taxon>
        <taxon>Thermomicrobiales</taxon>
        <taxon>environmental samples</taxon>
    </lineage>
</organism>
<proteinExistence type="predicted"/>
<sequence length="105" mass="10865">MEATTSHAGIDGVKETDPLYGSDAQTSTAEPPILAAVAPRRSEGPSAPPRRGASRSLATGSTPAARPGRGRARRAAWEVREGSPVAILPPQAARTAATPAPYRPW</sequence>
<evidence type="ECO:0000256" key="1">
    <source>
        <dbReference type="SAM" id="MobiDB-lite"/>
    </source>
</evidence>
<dbReference type="AlphaFoldDB" id="A0A6J4VGW6"/>